<dbReference type="NCBIfam" id="TIGR00254">
    <property type="entry name" value="GGDEF"/>
    <property type="match status" value="1"/>
</dbReference>
<dbReference type="Gene3D" id="3.30.70.270">
    <property type="match status" value="1"/>
</dbReference>
<dbReference type="InterPro" id="IPR035965">
    <property type="entry name" value="PAS-like_dom_sf"/>
</dbReference>
<organism evidence="4 5">
    <name type="scientific">Ferrimonas pelagia</name>
    <dbReference type="NCBI Taxonomy" id="1177826"/>
    <lineage>
        <taxon>Bacteria</taxon>
        <taxon>Pseudomonadati</taxon>
        <taxon>Pseudomonadota</taxon>
        <taxon>Gammaproteobacteria</taxon>
        <taxon>Alteromonadales</taxon>
        <taxon>Ferrimonadaceae</taxon>
        <taxon>Ferrimonas</taxon>
    </lineage>
</organism>
<dbReference type="SUPFAM" id="SSF55785">
    <property type="entry name" value="PYP-like sensor domain (PAS domain)"/>
    <property type="match status" value="1"/>
</dbReference>
<dbReference type="InterPro" id="IPR050469">
    <property type="entry name" value="Diguanylate_Cyclase"/>
</dbReference>
<proteinExistence type="predicted"/>
<dbReference type="PANTHER" id="PTHR45138">
    <property type="entry name" value="REGULATORY COMPONENTS OF SENSORY TRANSDUCTION SYSTEM"/>
    <property type="match status" value="1"/>
</dbReference>
<gene>
    <name evidence="4" type="ORF">GCM10023333_36950</name>
</gene>
<dbReference type="Pfam" id="PF00990">
    <property type="entry name" value="GGDEF"/>
    <property type="match status" value="1"/>
</dbReference>
<dbReference type="Gene3D" id="3.30.450.20">
    <property type="entry name" value="PAS domain"/>
    <property type="match status" value="1"/>
</dbReference>
<dbReference type="EC" id="2.7.7.65" evidence="1"/>
<comment type="catalytic activity">
    <reaction evidence="2">
        <text>2 GTP = 3',3'-c-di-GMP + 2 diphosphate</text>
        <dbReference type="Rhea" id="RHEA:24898"/>
        <dbReference type="ChEBI" id="CHEBI:33019"/>
        <dbReference type="ChEBI" id="CHEBI:37565"/>
        <dbReference type="ChEBI" id="CHEBI:58805"/>
        <dbReference type="EC" id="2.7.7.65"/>
    </reaction>
</comment>
<dbReference type="EMBL" id="BAABJZ010000102">
    <property type="protein sequence ID" value="GAA4899847.1"/>
    <property type="molecule type" value="Genomic_DNA"/>
</dbReference>
<dbReference type="PANTHER" id="PTHR45138:SF9">
    <property type="entry name" value="DIGUANYLATE CYCLASE DGCM-RELATED"/>
    <property type="match status" value="1"/>
</dbReference>
<dbReference type="InterPro" id="IPR029787">
    <property type="entry name" value="Nucleotide_cyclase"/>
</dbReference>
<accession>A0ABP9FF71</accession>
<dbReference type="Proteomes" id="UP001499988">
    <property type="component" value="Unassembled WGS sequence"/>
</dbReference>
<evidence type="ECO:0000259" key="3">
    <source>
        <dbReference type="PROSITE" id="PS50887"/>
    </source>
</evidence>
<dbReference type="InterPro" id="IPR043128">
    <property type="entry name" value="Rev_trsase/Diguanyl_cyclase"/>
</dbReference>
<dbReference type="RefSeq" id="WP_345336964.1">
    <property type="nucleotide sequence ID" value="NZ_BAABJZ010000102.1"/>
</dbReference>
<dbReference type="SMART" id="SM00091">
    <property type="entry name" value="PAS"/>
    <property type="match status" value="1"/>
</dbReference>
<keyword evidence="5" id="KW-1185">Reference proteome</keyword>
<dbReference type="PROSITE" id="PS50887">
    <property type="entry name" value="GGDEF"/>
    <property type="match status" value="1"/>
</dbReference>
<reference evidence="5" key="1">
    <citation type="journal article" date="2019" name="Int. J. Syst. Evol. Microbiol.">
        <title>The Global Catalogue of Microorganisms (GCM) 10K type strain sequencing project: providing services to taxonomists for standard genome sequencing and annotation.</title>
        <authorList>
            <consortium name="The Broad Institute Genomics Platform"/>
            <consortium name="The Broad Institute Genome Sequencing Center for Infectious Disease"/>
            <person name="Wu L."/>
            <person name="Ma J."/>
        </authorList>
    </citation>
    <scope>NUCLEOTIDE SEQUENCE [LARGE SCALE GENOMIC DNA]</scope>
    <source>
        <strain evidence="5">JCM 18401</strain>
    </source>
</reference>
<dbReference type="InterPro" id="IPR000160">
    <property type="entry name" value="GGDEF_dom"/>
</dbReference>
<name>A0ABP9FF71_9GAMM</name>
<protein>
    <recommendedName>
        <fullName evidence="1">diguanylate cyclase</fullName>
        <ecNumber evidence="1">2.7.7.65</ecNumber>
    </recommendedName>
</protein>
<evidence type="ECO:0000313" key="5">
    <source>
        <dbReference type="Proteomes" id="UP001499988"/>
    </source>
</evidence>
<dbReference type="InterPro" id="IPR013767">
    <property type="entry name" value="PAS_fold"/>
</dbReference>
<dbReference type="InterPro" id="IPR000014">
    <property type="entry name" value="PAS"/>
</dbReference>
<dbReference type="Pfam" id="PF00989">
    <property type="entry name" value="PAS"/>
    <property type="match status" value="1"/>
</dbReference>
<feature type="domain" description="GGDEF" evidence="3">
    <location>
        <begin position="184"/>
        <end position="316"/>
    </location>
</feature>
<evidence type="ECO:0000313" key="4">
    <source>
        <dbReference type="EMBL" id="GAA4899847.1"/>
    </source>
</evidence>
<dbReference type="SMART" id="SM00267">
    <property type="entry name" value="GGDEF"/>
    <property type="match status" value="1"/>
</dbReference>
<dbReference type="CDD" id="cd01949">
    <property type="entry name" value="GGDEF"/>
    <property type="match status" value="1"/>
</dbReference>
<comment type="caution">
    <text evidence="4">The sequence shown here is derived from an EMBL/GenBank/DDBJ whole genome shotgun (WGS) entry which is preliminary data.</text>
</comment>
<sequence>MDQQDFSQLHWLTQLLHGIEVGLVVIDRDYQVQLWNGFMENHSGLSSKEVQSRSLFSLFPDLPQQWLISKLEAAFLMESRSFTVWEQRPWVFPFANPRPVTGGLSMMHQNMTIQPLTNSQGTISHAALLIYDVSVQAQDRQKLSQANDRLEQLSQIDALTGLANRRQWQRLLAQEFDRCRRYQPASCLVVIDIDHFKQVNDTLGHSMGDQVLNRLGELLKDSLRKTDVVARYGGEEFVLLLTETRQEASIKLAERLRQSVEQLVFAFMPSLKITISLGLCPYHHELEGTEQWFELADQALYKAKRQGRNRLVCFEPHNG</sequence>
<evidence type="ECO:0000256" key="1">
    <source>
        <dbReference type="ARBA" id="ARBA00012528"/>
    </source>
</evidence>
<evidence type="ECO:0000256" key="2">
    <source>
        <dbReference type="ARBA" id="ARBA00034247"/>
    </source>
</evidence>
<dbReference type="SUPFAM" id="SSF55073">
    <property type="entry name" value="Nucleotide cyclase"/>
    <property type="match status" value="1"/>
</dbReference>